<reference evidence="3 4" key="1">
    <citation type="submission" date="2013-06" db="EMBL/GenBank/DDBJ databases">
        <authorList>
            <person name="Weinstock G."/>
            <person name="Sodergren E."/>
            <person name="Lobos E.A."/>
            <person name="Fulton L."/>
            <person name="Fulton R."/>
            <person name="Courtney L."/>
            <person name="Fronick C."/>
            <person name="O'Laughlin M."/>
            <person name="Godfrey J."/>
            <person name="Wilson R.M."/>
            <person name="Miner T."/>
            <person name="Farmer C."/>
            <person name="Delehaunty K."/>
            <person name="Cordes M."/>
            <person name="Minx P."/>
            <person name="Tomlinson C."/>
            <person name="Chen J."/>
            <person name="Wollam A."/>
            <person name="Pepin K.H."/>
            <person name="Bhonagiri V."/>
            <person name="Zhang X."/>
            <person name="Warren W."/>
            <person name="Mitreva M."/>
            <person name="Mardis E.R."/>
            <person name="Wilson R.K."/>
        </authorList>
    </citation>
    <scope>NUCLEOTIDE SEQUENCE [LARGE SCALE GENOMIC DNA]</scope>
    <source>
        <strain evidence="3 4">ATCC 29099</strain>
    </source>
</reference>
<dbReference type="EMBL" id="AWVJ01000030">
    <property type="protein sequence ID" value="ERK51237.1"/>
    <property type="molecule type" value="Genomic_DNA"/>
</dbReference>
<dbReference type="Pfam" id="PF02272">
    <property type="entry name" value="DHHA1"/>
    <property type="match status" value="1"/>
</dbReference>
<gene>
    <name evidence="3" type="ORF">HMPREF0373_00384</name>
</gene>
<name>U2RKK3_EUBRA</name>
<dbReference type="Proteomes" id="UP000016608">
    <property type="component" value="Unassembled WGS sequence"/>
</dbReference>
<evidence type="ECO:0000313" key="3">
    <source>
        <dbReference type="EMBL" id="ERK51237.1"/>
    </source>
</evidence>
<dbReference type="PANTHER" id="PTHR47618">
    <property type="entry name" value="BIFUNCTIONAL OLIGORIBONUCLEASE AND PAP PHOSPHATASE NRNA"/>
    <property type="match status" value="1"/>
</dbReference>
<dbReference type="InterPro" id="IPR051319">
    <property type="entry name" value="Oligoribo/pAp-PDE_c-di-AMP_PDE"/>
</dbReference>
<proteinExistence type="predicted"/>
<dbReference type="Gene3D" id="3.10.310.30">
    <property type="match status" value="1"/>
</dbReference>
<dbReference type="PANTHER" id="PTHR47618:SF1">
    <property type="entry name" value="BIFUNCTIONAL OLIGORIBONUCLEASE AND PAP PHOSPHATASE NRNA"/>
    <property type="match status" value="1"/>
</dbReference>
<dbReference type="AlphaFoldDB" id="U2RKK3"/>
<dbReference type="HOGENOM" id="CLU_039720_0_0_9"/>
<dbReference type="Gene3D" id="3.90.1640.10">
    <property type="entry name" value="inorganic pyrophosphatase (n-terminal core)"/>
    <property type="match status" value="1"/>
</dbReference>
<dbReference type="PATRIC" id="fig|1256908.3.peg.344"/>
<keyword evidence="4" id="KW-1185">Reference proteome</keyword>
<evidence type="ECO:0000259" key="2">
    <source>
        <dbReference type="Pfam" id="PF02272"/>
    </source>
</evidence>
<organism evidence="3 4">
    <name type="scientific">Eubacterium ramulus ATCC 29099</name>
    <dbReference type="NCBI Taxonomy" id="1256908"/>
    <lineage>
        <taxon>Bacteria</taxon>
        <taxon>Bacillati</taxon>
        <taxon>Bacillota</taxon>
        <taxon>Clostridia</taxon>
        <taxon>Eubacteriales</taxon>
        <taxon>Eubacteriaceae</taxon>
        <taxon>Eubacterium</taxon>
    </lineage>
</organism>
<dbReference type="InterPro" id="IPR038763">
    <property type="entry name" value="DHH_sf"/>
</dbReference>
<protein>
    <submittedName>
        <fullName evidence="3">DHHA1 domain protein</fullName>
    </submittedName>
</protein>
<comment type="caution">
    <text evidence="3">The sequence shown here is derived from an EMBL/GenBank/DDBJ whole genome shotgun (WGS) entry which is preliminary data.</text>
</comment>
<dbReference type="InterPro" id="IPR003156">
    <property type="entry name" value="DHHA1_dom"/>
</dbReference>
<evidence type="ECO:0000259" key="1">
    <source>
        <dbReference type="Pfam" id="PF01368"/>
    </source>
</evidence>
<feature type="domain" description="DHHA1" evidence="2">
    <location>
        <begin position="241"/>
        <end position="325"/>
    </location>
</feature>
<dbReference type="Pfam" id="PF01368">
    <property type="entry name" value="DHH"/>
    <property type="match status" value="1"/>
</dbReference>
<dbReference type="eggNOG" id="COG0618">
    <property type="taxonomic scope" value="Bacteria"/>
</dbReference>
<evidence type="ECO:0000313" key="4">
    <source>
        <dbReference type="Proteomes" id="UP000016608"/>
    </source>
</evidence>
<dbReference type="GO" id="GO:0003676">
    <property type="term" value="F:nucleic acid binding"/>
    <property type="evidence" value="ECO:0007669"/>
    <property type="project" value="InterPro"/>
</dbReference>
<feature type="domain" description="DDH" evidence="1">
    <location>
        <begin position="24"/>
        <end position="165"/>
    </location>
</feature>
<dbReference type="SUPFAM" id="SSF64182">
    <property type="entry name" value="DHH phosphoesterases"/>
    <property type="match status" value="1"/>
</dbReference>
<dbReference type="InterPro" id="IPR001667">
    <property type="entry name" value="DDH_dom"/>
</dbReference>
<accession>U2RKK3</accession>
<sequence length="341" mass="38124">MVKRKNKRMTMISLDSYLDGITTVAISGHIRPDGDCVGSCLAVYNYICDNYPTIMADLYLEPIPEKFLFLKNADKIRHMKSTDGKKEYDLFIALDCGDVDRLGLSGQYFEVAKSTFCVDHHISNQSFADFNYIFPNASSTSELVYQLMDESRITKEIAECIYLGIVHDTGVFQYSCTSSKTMEIAGQLMDKGIDYSRIVDDTFYIRTFAQQQILGKALMDAELHFNGTCISSVVKRKQLEKFHVEPKDLDGIVSTLRSTAGVEAAVFVYPNENDTYKVSLRSASYMDVAQIAMEFGGGGHSRAAGVSMEGKPDEILKKVLAKMKKQLKDKDTEEDGCTTES</sequence>